<keyword evidence="7" id="KW-0805">Transcription regulation</keyword>
<dbReference type="GO" id="GO:0001228">
    <property type="term" value="F:DNA-binding transcription activator activity, RNA polymerase II-specific"/>
    <property type="evidence" value="ECO:0000318"/>
    <property type="project" value="GO_Central"/>
</dbReference>
<comment type="similarity">
    <text evidence="2">Belongs to the krueppel C2H2-type zinc-finger protein family.</text>
</comment>
<dbReference type="InterPro" id="IPR013087">
    <property type="entry name" value="Znf_C2H2_type"/>
</dbReference>
<evidence type="ECO:0000256" key="10">
    <source>
        <dbReference type="ARBA" id="ARBA00023242"/>
    </source>
</evidence>
<dbReference type="GO" id="GO:0005634">
    <property type="term" value="C:nucleus"/>
    <property type="evidence" value="ECO:0000318"/>
    <property type="project" value="GO_Central"/>
</dbReference>
<keyword evidence="5 11" id="KW-0863">Zinc-finger</keyword>
<dbReference type="PROSITE" id="PS50157">
    <property type="entry name" value="ZINC_FINGER_C2H2_2"/>
    <property type="match status" value="5"/>
</dbReference>
<reference evidence="14" key="1">
    <citation type="journal article" date="2020" name="Nat. Ecol. Evol.">
        <title>Deeply conserved synteny resolves early events in vertebrate evolution.</title>
        <authorList>
            <person name="Simakov O."/>
            <person name="Marletaz F."/>
            <person name="Yue J.X."/>
            <person name="O'Connell B."/>
            <person name="Jenkins J."/>
            <person name="Brandt A."/>
            <person name="Calef R."/>
            <person name="Tung C.H."/>
            <person name="Huang T.K."/>
            <person name="Schmutz J."/>
            <person name="Satoh N."/>
            <person name="Yu J.K."/>
            <person name="Putnam N.H."/>
            <person name="Green R.E."/>
            <person name="Rokhsar D.S."/>
        </authorList>
    </citation>
    <scope>NUCLEOTIDE SEQUENCE [LARGE SCALE GENOMIC DNA]</scope>
    <source>
        <strain evidence="14">S238N-H82</strain>
    </source>
</reference>
<feature type="domain" description="C2H2-type" evidence="13">
    <location>
        <begin position="195"/>
        <end position="222"/>
    </location>
</feature>
<dbReference type="Pfam" id="PF00096">
    <property type="entry name" value="zf-C2H2"/>
    <property type="match status" value="4"/>
</dbReference>
<name>A0A9J7M3B6_BRAFL</name>
<keyword evidence="3" id="KW-0479">Metal-binding</keyword>
<evidence type="ECO:0000256" key="12">
    <source>
        <dbReference type="SAM" id="MobiDB-lite"/>
    </source>
</evidence>
<keyword evidence="4" id="KW-0677">Repeat</keyword>
<keyword evidence="6" id="KW-0862">Zinc</keyword>
<evidence type="ECO:0000313" key="15">
    <source>
        <dbReference type="RefSeq" id="XP_035693429.1"/>
    </source>
</evidence>
<keyword evidence="14" id="KW-1185">Reference proteome</keyword>
<accession>A0A9J7M3B6</accession>
<evidence type="ECO:0000256" key="2">
    <source>
        <dbReference type="ARBA" id="ARBA00006991"/>
    </source>
</evidence>
<dbReference type="GO" id="GO:0000978">
    <property type="term" value="F:RNA polymerase II cis-regulatory region sequence-specific DNA binding"/>
    <property type="evidence" value="ECO:0000318"/>
    <property type="project" value="GO_Central"/>
</dbReference>
<dbReference type="FunFam" id="3.30.160.60:FF:000052">
    <property type="entry name" value="zinc finger protein 546 isoform X1"/>
    <property type="match status" value="1"/>
</dbReference>
<feature type="domain" description="C2H2-type" evidence="13">
    <location>
        <begin position="161"/>
        <end position="189"/>
    </location>
</feature>
<dbReference type="OMA" id="MSPSHRC"/>
<dbReference type="KEGG" id="bfo:118427646"/>
<feature type="region of interest" description="Disordered" evidence="12">
    <location>
        <begin position="52"/>
        <end position="85"/>
    </location>
</feature>
<evidence type="ECO:0000259" key="13">
    <source>
        <dbReference type="PROSITE" id="PS50157"/>
    </source>
</evidence>
<keyword evidence="10" id="KW-0539">Nucleus</keyword>
<evidence type="ECO:0000256" key="9">
    <source>
        <dbReference type="ARBA" id="ARBA00023163"/>
    </source>
</evidence>
<dbReference type="RefSeq" id="XP_035693429.1">
    <property type="nucleotide sequence ID" value="XM_035837536.1"/>
</dbReference>
<evidence type="ECO:0000256" key="4">
    <source>
        <dbReference type="ARBA" id="ARBA00022737"/>
    </source>
</evidence>
<evidence type="ECO:0000256" key="5">
    <source>
        <dbReference type="ARBA" id="ARBA00022771"/>
    </source>
</evidence>
<dbReference type="AlphaFoldDB" id="A0A9J7M3B6"/>
<feature type="domain" description="C2H2-type" evidence="13">
    <location>
        <begin position="223"/>
        <end position="250"/>
    </location>
</feature>
<gene>
    <name evidence="15" type="primary">LOC118427646</name>
</gene>
<evidence type="ECO:0000313" key="14">
    <source>
        <dbReference type="Proteomes" id="UP000001554"/>
    </source>
</evidence>
<proteinExistence type="inferred from homology"/>
<dbReference type="GeneID" id="118427646"/>
<dbReference type="GO" id="GO:0008270">
    <property type="term" value="F:zinc ion binding"/>
    <property type="evidence" value="ECO:0007669"/>
    <property type="project" value="UniProtKB-KW"/>
</dbReference>
<evidence type="ECO:0000256" key="6">
    <source>
        <dbReference type="ARBA" id="ARBA00022833"/>
    </source>
</evidence>
<evidence type="ECO:0000256" key="8">
    <source>
        <dbReference type="ARBA" id="ARBA00023125"/>
    </source>
</evidence>
<feature type="domain" description="C2H2-type" evidence="13">
    <location>
        <begin position="279"/>
        <end position="306"/>
    </location>
</feature>
<dbReference type="InterPro" id="IPR036236">
    <property type="entry name" value="Znf_C2H2_sf"/>
</dbReference>
<dbReference type="FunFam" id="3.30.160.60:FF:002343">
    <property type="entry name" value="Zinc finger protein 33A"/>
    <property type="match status" value="1"/>
</dbReference>
<evidence type="ECO:0000256" key="3">
    <source>
        <dbReference type="ARBA" id="ARBA00022723"/>
    </source>
</evidence>
<dbReference type="SUPFAM" id="SSF57667">
    <property type="entry name" value="beta-beta-alpha zinc fingers"/>
    <property type="match status" value="3"/>
</dbReference>
<dbReference type="SMART" id="SM00355">
    <property type="entry name" value="ZnF_C2H2"/>
    <property type="match status" value="5"/>
</dbReference>
<comment type="subcellular location">
    <subcellularLocation>
        <location evidence="1">Nucleus</location>
    </subcellularLocation>
</comment>
<evidence type="ECO:0000256" key="1">
    <source>
        <dbReference type="ARBA" id="ARBA00004123"/>
    </source>
</evidence>
<protein>
    <submittedName>
        <fullName evidence="15">Zinc finger protein 768-like</fullName>
    </submittedName>
</protein>
<dbReference type="OrthoDB" id="10068874at2759"/>
<evidence type="ECO:0000256" key="7">
    <source>
        <dbReference type="ARBA" id="ARBA00023015"/>
    </source>
</evidence>
<dbReference type="GO" id="GO:0006357">
    <property type="term" value="P:regulation of transcription by RNA polymerase II"/>
    <property type="evidence" value="ECO:0000318"/>
    <property type="project" value="GO_Central"/>
</dbReference>
<dbReference type="Proteomes" id="UP000001554">
    <property type="component" value="Chromosome 12"/>
</dbReference>
<dbReference type="PROSITE" id="PS00028">
    <property type="entry name" value="ZINC_FINGER_C2H2_1"/>
    <property type="match status" value="5"/>
</dbReference>
<evidence type="ECO:0000256" key="11">
    <source>
        <dbReference type="PROSITE-ProRule" id="PRU00042"/>
    </source>
</evidence>
<dbReference type="Gene3D" id="3.30.160.60">
    <property type="entry name" value="Classic Zinc Finger"/>
    <property type="match status" value="5"/>
</dbReference>
<dbReference type="FunFam" id="3.30.160.60:FF:000931">
    <property type="entry name" value="zinc finger protein 697"/>
    <property type="match status" value="1"/>
</dbReference>
<dbReference type="FunFam" id="3.30.160.60:FF:001442">
    <property type="entry name" value="zinc finger protein 696"/>
    <property type="match status" value="1"/>
</dbReference>
<keyword evidence="9" id="KW-0804">Transcription</keyword>
<keyword evidence="8" id="KW-0238">DNA-binding</keyword>
<reference evidence="15" key="2">
    <citation type="submission" date="2025-08" db="UniProtKB">
        <authorList>
            <consortium name="RefSeq"/>
        </authorList>
    </citation>
    <scope>IDENTIFICATION</scope>
    <source>
        <strain evidence="15">S238N-H82</strain>
        <tissue evidence="15">Testes</tissue>
    </source>
</reference>
<dbReference type="PANTHER" id="PTHR23235">
    <property type="entry name" value="KRUEPPEL-LIKE TRANSCRIPTION FACTOR"/>
    <property type="match status" value="1"/>
</dbReference>
<organism evidence="14 15">
    <name type="scientific">Branchiostoma floridae</name>
    <name type="common">Florida lancelet</name>
    <name type="synonym">Amphioxus</name>
    <dbReference type="NCBI Taxonomy" id="7739"/>
    <lineage>
        <taxon>Eukaryota</taxon>
        <taxon>Metazoa</taxon>
        <taxon>Chordata</taxon>
        <taxon>Cephalochordata</taxon>
        <taxon>Leptocardii</taxon>
        <taxon>Amphioxiformes</taxon>
        <taxon>Branchiostomatidae</taxon>
        <taxon>Branchiostoma</taxon>
    </lineage>
</organism>
<dbReference type="PANTHER" id="PTHR23235:SF142">
    <property type="entry name" value="ZINC FINGER PROTEIN 384"/>
    <property type="match status" value="1"/>
</dbReference>
<dbReference type="Pfam" id="PF13894">
    <property type="entry name" value="zf-C2H2_4"/>
    <property type="match status" value="1"/>
</dbReference>
<feature type="domain" description="C2H2-type" evidence="13">
    <location>
        <begin position="251"/>
        <end position="278"/>
    </location>
</feature>
<sequence>MLCYRTMAATVSTHVYGGPVPSFPTPASWTVYSPAYGPPSPDWTPSHAPMDVRTRSPVPTATRLASPPLKATPETSRRSSGFSFASMPSDIARENEKKTPAADFPASVVSTASPGVPYSVDVTFSAPFNWYSPGKVVAAPRSMYRVSPYSRPAAQTTSARFPCDICGKVFASRHALSGHVGGAHRQDGDAGDRQHECKECGKTFNKSSTLAAHQRVHTGERPYICPICNRGFSQRSSLVPHLRTHSGEKPYRCTFCPRAFADASTLVKHVRTHTNEKPYKCEVCGIGFTQSGNLKRHQRVHHAKKDDAEQ</sequence>